<reference evidence="2" key="1">
    <citation type="journal article" date="2018" name="Genome Biol.">
        <title>SKESA: strategic k-mer extension for scrupulous assemblies.</title>
        <authorList>
            <person name="Souvorov A."/>
            <person name="Agarwala R."/>
            <person name="Lipman D.J."/>
        </authorList>
    </citation>
    <scope>NUCLEOTIDE SEQUENCE</scope>
    <source>
        <strain evidence="2">CAVp300</strain>
    </source>
</reference>
<name>A0A9P3TC56_KLUIN</name>
<proteinExistence type="predicted"/>
<evidence type="ECO:0000313" key="3">
    <source>
        <dbReference type="EMBL" id="HAT3585429.1"/>
    </source>
</evidence>
<protein>
    <submittedName>
        <fullName evidence="2">ATP-binding protein</fullName>
    </submittedName>
</protein>
<dbReference type="EMBL" id="DACSUM010000060">
    <property type="protein sequence ID" value="HAT3584495.1"/>
    <property type="molecule type" value="Genomic_DNA"/>
</dbReference>
<dbReference type="Pfam" id="PF13175">
    <property type="entry name" value="AAA_15"/>
    <property type="match status" value="1"/>
</dbReference>
<dbReference type="SUPFAM" id="SSF52540">
    <property type="entry name" value="P-loop containing nucleoside triphosphate hydrolases"/>
    <property type="match status" value="1"/>
</dbReference>
<sequence length="207" mass="22947">MLTQISINGFKSLDSTELPLSPLTILTGTNSSGKSSVLQALMLIIKHSASVNQYSMEDVIRFLADFSSIRNKKVNAKSIRISVQDSNNTKHNLVLNAEYTDTDSHLGYQYEPRVIGIEPELLYLNANRLGAQEFLPVAERRVGGAGEHLFSTFDKMKNNPVPDYLVKTAESKTLAYQVSYWLKLITGTSSELVTEKVGDQVKVAFSN</sequence>
<gene>
    <name evidence="2" type="ORF">I8531_004879</name>
    <name evidence="3" type="ORF">I8531_005868</name>
</gene>
<dbReference type="InterPro" id="IPR041685">
    <property type="entry name" value="AAA_GajA/Old/RecF-like"/>
</dbReference>
<evidence type="ECO:0000259" key="1">
    <source>
        <dbReference type="Pfam" id="PF13175"/>
    </source>
</evidence>
<comment type="caution">
    <text evidence="2">The sequence shown here is derived from an EMBL/GenBank/DDBJ whole genome shotgun (WGS) entry which is preliminary data.</text>
</comment>
<evidence type="ECO:0000313" key="4">
    <source>
        <dbReference type="Proteomes" id="UP000867740"/>
    </source>
</evidence>
<dbReference type="InterPro" id="IPR051396">
    <property type="entry name" value="Bact_Antivir_Def_Nuclease"/>
</dbReference>
<evidence type="ECO:0000313" key="2">
    <source>
        <dbReference type="EMBL" id="HAT3584495.1"/>
    </source>
</evidence>
<dbReference type="Gene3D" id="3.40.50.300">
    <property type="entry name" value="P-loop containing nucleotide triphosphate hydrolases"/>
    <property type="match status" value="1"/>
</dbReference>
<dbReference type="PANTHER" id="PTHR43581">
    <property type="entry name" value="ATP/GTP PHOSPHATASE"/>
    <property type="match status" value="1"/>
</dbReference>
<dbReference type="GO" id="GO:0005524">
    <property type="term" value="F:ATP binding"/>
    <property type="evidence" value="ECO:0007669"/>
    <property type="project" value="UniProtKB-KW"/>
</dbReference>
<keyword evidence="2" id="KW-0547">Nucleotide-binding</keyword>
<feature type="domain" description="Endonuclease GajA/Old nuclease/RecF-like AAA" evidence="1">
    <location>
        <begin position="1"/>
        <end position="155"/>
    </location>
</feature>
<dbReference type="RefSeq" id="WP_052958903.1">
    <property type="nucleotide sequence ID" value="NZ_CABMNU010000005.1"/>
</dbReference>
<keyword evidence="2" id="KW-0067">ATP-binding</keyword>
<dbReference type="AlphaFoldDB" id="A0A9P3TC56"/>
<accession>A0A9P3TC56</accession>
<dbReference type="Proteomes" id="UP000867740">
    <property type="component" value="Unassembled WGS sequence"/>
</dbReference>
<dbReference type="InterPro" id="IPR027417">
    <property type="entry name" value="P-loop_NTPase"/>
</dbReference>
<dbReference type="PANTHER" id="PTHR43581:SF4">
    <property type="entry name" value="ATP_GTP PHOSPHATASE"/>
    <property type="match status" value="1"/>
</dbReference>
<dbReference type="EMBL" id="DACSUM010000149">
    <property type="protein sequence ID" value="HAT3585429.1"/>
    <property type="molecule type" value="Genomic_DNA"/>
</dbReference>
<reference evidence="2" key="2">
    <citation type="submission" date="2020-10" db="EMBL/GenBank/DDBJ databases">
        <authorList>
            <consortium name="NCBI Pathogen Detection Project"/>
        </authorList>
    </citation>
    <scope>NUCLEOTIDE SEQUENCE</scope>
    <source>
        <strain evidence="2">CAVp300</strain>
    </source>
</reference>
<organism evidence="2 4">
    <name type="scientific">Kluyvera intermedia</name>
    <name type="common">Enterobacter intermedius</name>
    <dbReference type="NCBI Taxonomy" id="61648"/>
    <lineage>
        <taxon>Bacteria</taxon>
        <taxon>Pseudomonadati</taxon>
        <taxon>Pseudomonadota</taxon>
        <taxon>Gammaproteobacteria</taxon>
        <taxon>Enterobacterales</taxon>
        <taxon>Enterobacteriaceae</taxon>
        <taxon>Kluyvera</taxon>
    </lineage>
</organism>